<dbReference type="KEGG" id="amob:HG15A2_49710"/>
<evidence type="ECO:0000256" key="1">
    <source>
        <dbReference type="SAM" id="Phobius"/>
    </source>
</evidence>
<feature type="transmembrane region" description="Helical" evidence="1">
    <location>
        <begin position="15"/>
        <end position="35"/>
    </location>
</feature>
<dbReference type="Proteomes" id="UP000319852">
    <property type="component" value="Chromosome"/>
</dbReference>
<accession>A0A517N3B8</accession>
<dbReference type="EMBL" id="CP036263">
    <property type="protein sequence ID" value="QDT01624.1"/>
    <property type="molecule type" value="Genomic_DNA"/>
</dbReference>
<evidence type="ECO:0000313" key="3">
    <source>
        <dbReference type="Proteomes" id="UP000319852"/>
    </source>
</evidence>
<dbReference type="OrthoDB" id="290400at2"/>
<organism evidence="2 3">
    <name type="scientific">Adhaeretor mobilis</name>
    <dbReference type="NCBI Taxonomy" id="1930276"/>
    <lineage>
        <taxon>Bacteria</taxon>
        <taxon>Pseudomonadati</taxon>
        <taxon>Planctomycetota</taxon>
        <taxon>Planctomycetia</taxon>
        <taxon>Pirellulales</taxon>
        <taxon>Lacipirellulaceae</taxon>
        <taxon>Adhaeretor</taxon>
    </lineage>
</organism>
<keyword evidence="3" id="KW-1185">Reference proteome</keyword>
<protein>
    <submittedName>
        <fullName evidence="2">Uncharacterized protein</fullName>
    </submittedName>
</protein>
<name>A0A517N3B8_9BACT</name>
<evidence type="ECO:0000313" key="2">
    <source>
        <dbReference type="EMBL" id="QDT01624.1"/>
    </source>
</evidence>
<dbReference type="PROSITE" id="PS51257">
    <property type="entry name" value="PROKAR_LIPOPROTEIN"/>
    <property type="match status" value="1"/>
</dbReference>
<gene>
    <name evidence="2" type="ORF">HG15A2_49710</name>
</gene>
<keyword evidence="1" id="KW-0472">Membrane</keyword>
<keyword evidence="1" id="KW-0812">Transmembrane</keyword>
<keyword evidence="1" id="KW-1133">Transmembrane helix</keyword>
<reference evidence="2 3" key="1">
    <citation type="submission" date="2019-02" db="EMBL/GenBank/DDBJ databases">
        <title>Deep-cultivation of Planctomycetes and their phenomic and genomic characterization uncovers novel biology.</title>
        <authorList>
            <person name="Wiegand S."/>
            <person name="Jogler M."/>
            <person name="Boedeker C."/>
            <person name="Pinto D."/>
            <person name="Vollmers J."/>
            <person name="Rivas-Marin E."/>
            <person name="Kohn T."/>
            <person name="Peeters S.H."/>
            <person name="Heuer A."/>
            <person name="Rast P."/>
            <person name="Oberbeckmann S."/>
            <person name="Bunk B."/>
            <person name="Jeske O."/>
            <person name="Meyerdierks A."/>
            <person name="Storesund J.E."/>
            <person name="Kallscheuer N."/>
            <person name="Luecker S."/>
            <person name="Lage O.M."/>
            <person name="Pohl T."/>
            <person name="Merkel B.J."/>
            <person name="Hornburger P."/>
            <person name="Mueller R.-W."/>
            <person name="Bruemmer F."/>
            <person name="Labrenz M."/>
            <person name="Spormann A.M."/>
            <person name="Op den Camp H."/>
            <person name="Overmann J."/>
            <person name="Amann R."/>
            <person name="Jetten M.S.M."/>
            <person name="Mascher T."/>
            <person name="Medema M.H."/>
            <person name="Devos D.P."/>
            <person name="Kaster A.-K."/>
            <person name="Ovreas L."/>
            <person name="Rohde M."/>
            <person name="Galperin M.Y."/>
            <person name="Jogler C."/>
        </authorList>
    </citation>
    <scope>NUCLEOTIDE SEQUENCE [LARGE SCALE GENOMIC DNA]</scope>
    <source>
        <strain evidence="2 3">HG15A2</strain>
    </source>
</reference>
<proteinExistence type="predicted"/>
<dbReference type="AlphaFoldDB" id="A0A517N3B8"/>
<sequence length="97" mass="10765">MKTFFDAVVSIPAPFNMVVMIVVVVFGCWMFCEFVKQLRIFACHRQELALKRELAEHGMNGSEIEQIISATSPYAMRDAEAEAEATVAVHSVQAAQA</sequence>
<dbReference type="RefSeq" id="WP_145063849.1">
    <property type="nucleotide sequence ID" value="NZ_CP036263.1"/>
</dbReference>